<dbReference type="EMBL" id="LXTC01000009">
    <property type="protein sequence ID" value="OBA17967.1"/>
    <property type="molecule type" value="Genomic_DNA"/>
</dbReference>
<dbReference type="AlphaFoldDB" id="A0A1A0H217"/>
<accession>A0A1A0H217</accession>
<feature type="region of interest" description="Disordered" evidence="1">
    <location>
        <begin position="1"/>
        <end position="21"/>
    </location>
</feature>
<organism evidence="2 3">
    <name type="scientific">Metschnikowia bicuspidata var. bicuspidata NRRL YB-4993</name>
    <dbReference type="NCBI Taxonomy" id="869754"/>
    <lineage>
        <taxon>Eukaryota</taxon>
        <taxon>Fungi</taxon>
        <taxon>Dikarya</taxon>
        <taxon>Ascomycota</taxon>
        <taxon>Saccharomycotina</taxon>
        <taxon>Pichiomycetes</taxon>
        <taxon>Metschnikowiaceae</taxon>
        <taxon>Metschnikowia</taxon>
    </lineage>
</organism>
<feature type="non-terminal residue" evidence="2">
    <location>
        <position position="85"/>
    </location>
</feature>
<proteinExistence type="predicted"/>
<dbReference type="Pfam" id="PF09495">
    <property type="entry name" value="DUF2462"/>
    <property type="match status" value="1"/>
</dbReference>
<evidence type="ECO:0000256" key="1">
    <source>
        <dbReference type="SAM" id="MobiDB-lite"/>
    </source>
</evidence>
<evidence type="ECO:0000313" key="2">
    <source>
        <dbReference type="EMBL" id="OBA17967.1"/>
    </source>
</evidence>
<dbReference type="Proteomes" id="UP000092555">
    <property type="component" value="Unassembled WGS sequence"/>
</dbReference>
<comment type="caution">
    <text evidence="2">The sequence shown here is derived from an EMBL/GenBank/DDBJ whole genome shotgun (WGS) entry which is preliminary data.</text>
</comment>
<dbReference type="OrthoDB" id="5239630at2759"/>
<dbReference type="InterPro" id="IPR019034">
    <property type="entry name" value="UPF0390"/>
</dbReference>
<dbReference type="STRING" id="869754.A0A1A0H217"/>
<reference evidence="2 3" key="1">
    <citation type="submission" date="2016-05" db="EMBL/GenBank/DDBJ databases">
        <title>Comparative genomics of biotechnologically important yeasts.</title>
        <authorList>
            <consortium name="DOE Joint Genome Institute"/>
            <person name="Riley R."/>
            <person name="Haridas S."/>
            <person name="Wolfe K.H."/>
            <person name="Lopes M.R."/>
            <person name="Hittinger C.T."/>
            <person name="Goker M."/>
            <person name="Salamov A."/>
            <person name="Wisecaver J."/>
            <person name="Long T.M."/>
            <person name="Aerts A.L."/>
            <person name="Barry K."/>
            <person name="Choi C."/>
            <person name="Clum A."/>
            <person name="Coughlan A.Y."/>
            <person name="Deshpande S."/>
            <person name="Douglass A.P."/>
            <person name="Hanson S.J."/>
            <person name="Klenk H.-P."/>
            <person name="LaButti K."/>
            <person name="Lapidus A."/>
            <person name="Lindquist E."/>
            <person name="Lipzen A."/>
            <person name="Meier-kolthoff J.P."/>
            <person name="Ohm R.A."/>
            <person name="Otillar R.P."/>
            <person name="Pangilinan J."/>
            <person name="Peng Y."/>
            <person name="Rokas A."/>
            <person name="Rosa C.A."/>
            <person name="Scheuner C."/>
            <person name="Sibirny A.A."/>
            <person name="Slot J.C."/>
            <person name="Stielow J.B."/>
            <person name="Sun H."/>
            <person name="Kurtzman C.P."/>
            <person name="Blackwell M."/>
            <person name="Grigoriev I.V."/>
            <person name="Jeffries T.W."/>
        </authorList>
    </citation>
    <scope>NUCLEOTIDE SEQUENCE [LARGE SCALE GENOMIC DNA]</scope>
    <source>
        <strain evidence="2 3">NRRL YB-4993</strain>
    </source>
</reference>
<dbReference type="GeneID" id="30031294"/>
<evidence type="ECO:0000313" key="3">
    <source>
        <dbReference type="Proteomes" id="UP000092555"/>
    </source>
</evidence>
<sequence length="85" mass="9433">MAQGNLKLKSKGKGRVTKRQSNLRAAAPVIIKPKKAVAKQAYNLRKSVGSLNGTEKLISSRVGHLEIIKGSRRQIEREQKEAKKK</sequence>
<protein>
    <submittedName>
        <fullName evidence="2">Uncharacterized protein</fullName>
    </submittedName>
</protein>
<name>A0A1A0H217_9ASCO</name>
<keyword evidence="3" id="KW-1185">Reference proteome</keyword>
<dbReference type="RefSeq" id="XP_018709362.1">
    <property type="nucleotide sequence ID" value="XM_018858318.1"/>
</dbReference>
<feature type="compositionally biased region" description="Basic residues" evidence="1">
    <location>
        <begin position="8"/>
        <end position="18"/>
    </location>
</feature>
<gene>
    <name evidence="2" type="ORF">METBIDRAFT_61599</name>
</gene>